<feature type="transmembrane region" description="Helical" evidence="6">
    <location>
        <begin position="36"/>
        <end position="57"/>
    </location>
</feature>
<evidence type="ECO:0000256" key="2">
    <source>
        <dbReference type="ARBA" id="ARBA00022475"/>
    </source>
</evidence>
<dbReference type="CDD" id="cd06581">
    <property type="entry name" value="TM_PBP1_LivM_like"/>
    <property type="match status" value="1"/>
</dbReference>
<gene>
    <name evidence="7" type="ORF">E6H00_15455</name>
</gene>
<evidence type="ECO:0000256" key="3">
    <source>
        <dbReference type="ARBA" id="ARBA00022692"/>
    </source>
</evidence>
<sequence>MINYLVSIATQGVIFAIFVLGLNVRWGWEGDLDIAYYAFIAIGAYIDAVLTLPPAGLRPPTEYILGLRWPFVAGALGAMLAGGLLSLVVGAIALRKLRGDYFAITTLATALIMQAVISNDARIFAGYNGLYGLSQPFNSVLRLDPHVYPVFYLAFCLAVLIAVYLFLERLFWSPFGRALRSVREDETAAAAFGRNVFALKLKGYVIGGVIAGLGGALFVHFLGAFNVSAWSPVETLLLYAAIFVGGTGNNRGVILGIFLVLIFFQEVTRFLPEIPGHPDFGPAVREILIGILILAVLRWRPQGILPEPRAQDRDPASAAGYAAGSAVAGTRAGG</sequence>
<dbReference type="PANTHER" id="PTHR30482">
    <property type="entry name" value="HIGH-AFFINITY BRANCHED-CHAIN AMINO ACID TRANSPORT SYSTEM PERMEASE"/>
    <property type="match status" value="1"/>
</dbReference>
<dbReference type="PANTHER" id="PTHR30482:SF10">
    <property type="entry name" value="HIGH-AFFINITY BRANCHED-CHAIN AMINO ACID TRANSPORT PROTEIN BRAE"/>
    <property type="match status" value="1"/>
</dbReference>
<proteinExistence type="predicted"/>
<keyword evidence="4 6" id="KW-1133">Transmembrane helix</keyword>
<name>A0A537JVF1_9BACT</name>
<accession>A0A537JVF1</accession>
<feature type="transmembrane region" description="Helical" evidence="6">
    <location>
        <begin position="204"/>
        <end position="223"/>
    </location>
</feature>
<comment type="subcellular location">
    <subcellularLocation>
        <location evidence="1">Cell membrane</location>
        <topology evidence="1">Multi-pass membrane protein</topology>
    </subcellularLocation>
</comment>
<dbReference type="Proteomes" id="UP000318509">
    <property type="component" value="Unassembled WGS sequence"/>
</dbReference>
<organism evidence="7 8">
    <name type="scientific">Candidatus Segetimicrobium genomatis</name>
    <dbReference type="NCBI Taxonomy" id="2569760"/>
    <lineage>
        <taxon>Bacteria</taxon>
        <taxon>Bacillati</taxon>
        <taxon>Candidatus Sysuimicrobiota</taxon>
        <taxon>Candidatus Sysuimicrobiia</taxon>
        <taxon>Candidatus Sysuimicrobiales</taxon>
        <taxon>Candidatus Segetimicrobiaceae</taxon>
        <taxon>Candidatus Segetimicrobium</taxon>
    </lineage>
</organism>
<dbReference type="AlphaFoldDB" id="A0A537JVF1"/>
<feature type="transmembrane region" description="Helical" evidence="6">
    <location>
        <begin position="147"/>
        <end position="167"/>
    </location>
</feature>
<feature type="transmembrane region" description="Helical" evidence="6">
    <location>
        <begin position="6"/>
        <end position="24"/>
    </location>
</feature>
<dbReference type="GO" id="GO:0015658">
    <property type="term" value="F:branched-chain amino acid transmembrane transporter activity"/>
    <property type="evidence" value="ECO:0007669"/>
    <property type="project" value="InterPro"/>
</dbReference>
<dbReference type="InterPro" id="IPR043428">
    <property type="entry name" value="LivM-like"/>
</dbReference>
<dbReference type="InterPro" id="IPR001851">
    <property type="entry name" value="ABC_transp_permease"/>
</dbReference>
<dbReference type="GO" id="GO:0005886">
    <property type="term" value="C:plasma membrane"/>
    <property type="evidence" value="ECO:0007669"/>
    <property type="project" value="UniProtKB-SubCell"/>
</dbReference>
<keyword evidence="5 6" id="KW-0472">Membrane</keyword>
<dbReference type="EMBL" id="VBAK01000156">
    <property type="protein sequence ID" value="TMI87483.1"/>
    <property type="molecule type" value="Genomic_DNA"/>
</dbReference>
<keyword evidence="2" id="KW-1003">Cell membrane</keyword>
<reference evidence="7 8" key="1">
    <citation type="journal article" date="2019" name="Nat. Microbiol.">
        <title>Mediterranean grassland soil C-N compound turnover is dependent on rainfall and depth, and is mediated by genomically divergent microorganisms.</title>
        <authorList>
            <person name="Diamond S."/>
            <person name="Andeer P.F."/>
            <person name="Li Z."/>
            <person name="Crits-Christoph A."/>
            <person name="Burstein D."/>
            <person name="Anantharaman K."/>
            <person name="Lane K.R."/>
            <person name="Thomas B.C."/>
            <person name="Pan C."/>
            <person name="Northen T.R."/>
            <person name="Banfield J.F."/>
        </authorList>
    </citation>
    <scope>NUCLEOTIDE SEQUENCE [LARGE SCALE GENOMIC DNA]</scope>
    <source>
        <strain evidence="7">NP_3</strain>
    </source>
</reference>
<evidence type="ECO:0000256" key="4">
    <source>
        <dbReference type="ARBA" id="ARBA00022989"/>
    </source>
</evidence>
<evidence type="ECO:0000256" key="5">
    <source>
        <dbReference type="ARBA" id="ARBA00023136"/>
    </source>
</evidence>
<keyword evidence="3 6" id="KW-0812">Transmembrane</keyword>
<evidence type="ECO:0000313" key="7">
    <source>
        <dbReference type="EMBL" id="TMI87483.1"/>
    </source>
</evidence>
<protein>
    <submittedName>
        <fullName evidence="7">Branched-chain amino acid ABC transporter permease</fullName>
    </submittedName>
</protein>
<feature type="transmembrane region" description="Helical" evidence="6">
    <location>
        <begin position="69"/>
        <end position="94"/>
    </location>
</feature>
<feature type="transmembrane region" description="Helical" evidence="6">
    <location>
        <begin position="101"/>
        <end position="127"/>
    </location>
</feature>
<evidence type="ECO:0000313" key="8">
    <source>
        <dbReference type="Proteomes" id="UP000318509"/>
    </source>
</evidence>
<comment type="caution">
    <text evidence="7">The sequence shown here is derived from an EMBL/GenBank/DDBJ whole genome shotgun (WGS) entry which is preliminary data.</text>
</comment>
<evidence type="ECO:0000256" key="6">
    <source>
        <dbReference type="SAM" id="Phobius"/>
    </source>
</evidence>
<dbReference type="Pfam" id="PF02653">
    <property type="entry name" value="BPD_transp_2"/>
    <property type="match status" value="1"/>
</dbReference>
<evidence type="ECO:0000256" key="1">
    <source>
        <dbReference type="ARBA" id="ARBA00004651"/>
    </source>
</evidence>